<name>A0A142D853_9VIRU</name>
<accession>A0A142D853</accession>
<dbReference type="EMBL" id="KT462696">
    <property type="protein sequence ID" value="AMQ23522.1"/>
    <property type="molecule type" value="Genomic_RNA"/>
</dbReference>
<protein>
    <submittedName>
        <fullName evidence="1">Uncharacterized protein</fullName>
    </submittedName>
</protein>
<evidence type="ECO:0000313" key="1">
    <source>
        <dbReference type="EMBL" id="AMQ23522.1"/>
    </source>
</evidence>
<proteinExistence type="predicted"/>
<reference evidence="1" key="2">
    <citation type="journal article" date="2016" name="PLoS Biol.">
        <title>Hyperexpansion of RNA Bacteriophage Diversity.</title>
        <authorList>
            <person name="Krishnamurthy S.R."/>
            <person name="Janowski A.B."/>
            <person name="Zhao G."/>
            <person name="Barouch D."/>
            <person name="Wang D."/>
        </authorList>
    </citation>
    <scope>NUCLEOTIDE SEQUENCE</scope>
    <source>
        <strain evidence="1">AVE002</strain>
    </source>
</reference>
<organism evidence="1">
    <name type="scientific">Leviviridae sp</name>
    <dbReference type="NCBI Taxonomy" id="2027243"/>
    <lineage>
        <taxon>Viruses</taxon>
        <taxon>Riboviria</taxon>
        <taxon>Orthornavirae</taxon>
        <taxon>Lenarviricota</taxon>
        <taxon>Leviviricetes</taxon>
        <taxon>Norzivirales</taxon>
        <taxon>Fiersviridae</taxon>
    </lineage>
</organism>
<reference evidence="1" key="1">
    <citation type="submission" date="2015-08" db="EMBL/GenBank/DDBJ databases">
        <authorList>
            <person name="Babu N.S."/>
            <person name="Beckwith C.J."/>
            <person name="Beseler K.G."/>
            <person name="Brison A."/>
            <person name="Carone J.V."/>
            <person name="Caskin T.P."/>
            <person name="Diamond M."/>
            <person name="Durham M.E."/>
            <person name="Foxe J.M."/>
            <person name="Go M."/>
            <person name="Henderson B.A."/>
            <person name="Jones I.B."/>
            <person name="McGettigan J.A."/>
            <person name="Micheletti S.J."/>
            <person name="Nasrallah M.E."/>
            <person name="Ortiz D."/>
            <person name="Piller C.R."/>
            <person name="Privatt S.R."/>
            <person name="Schneider S.L."/>
            <person name="Sharp S."/>
            <person name="Smith T.C."/>
            <person name="Stanton J.D."/>
            <person name="Ullery H.E."/>
            <person name="Wilson R.J."/>
            <person name="Serrano M.G."/>
            <person name="Buck G."/>
            <person name="Lee V."/>
            <person name="Wang Y."/>
            <person name="Carvalho R."/>
            <person name="Voegtly L."/>
            <person name="Shi R."/>
            <person name="Duckworth R."/>
            <person name="Johnson A."/>
            <person name="Loviza R."/>
            <person name="Walstead R."/>
            <person name="Shah Z."/>
            <person name="Kiflezghi M."/>
            <person name="Wade K."/>
            <person name="Ball S.L."/>
            <person name="Bradley K.W."/>
            <person name="Asai D.J."/>
            <person name="Bowman C.A."/>
            <person name="Russell D.A."/>
            <person name="Pope W.H."/>
            <person name="Jacobs-Sera D."/>
            <person name="Hendrix R.W."/>
            <person name="Hatfull G.F."/>
        </authorList>
    </citation>
    <scope>NUCLEOTIDE SEQUENCE</scope>
    <source>
        <strain evidence="1">AVE002</strain>
    </source>
</reference>
<sequence length="141" mass="14695">MAAPSLALVGANSTLASTLVNYSLRSQNGNNVDYVCTDPDSTLSAPGLINAKFDIKAPGITGNDRIHANLRKVVLDEKTNLPSTGSVTIQVSIPRNPAWNASMTVSLLKQAADYLAGTSATVSGQTDTSGFPAKWAGLMFP</sequence>